<evidence type="ECO:0000313" key="3">
    <source>
        <dbReference type="Proteomes" id="UP000193689"/>
    </source>
</evidence>
<dbReference type="PANTHER" id="PTHR33112">
    <property type="entry name" value="DOMAIN PROTEIN, PUTATIVE-RELATED"/>
    <property type="match status" value="1"/>
</dbReference>
<dbReference type="Proteomes" id="UP000193689">
    <property type="component" value="Unassembled WGS sequence"/>
</dbReference>
<evidence type="ECO:0000313" key="2">
    <source>
        <dbReference type="EMBL" id="ORY62100.1"/>
    </source>
</evidence>
<accession>A0A1Y2DS44</accession>
<gene>
    <name evidence="2" type="ORF">BCR38DRAFT_347026</name>
</gene>
<name>A0A1Y2DS44_9PEZI</name>
<dbReference type="GeneID" id="63772512"/>
<dbReference type="RefSeq" id="XP_040713936.1">
    <property type="nucleotide sequence ID" value="XM_040856300.1"/>
</dbReference>
<dbReference type="Pfam" id="PF06985">
    <property type="entry name" value="HET"/>
    <property type="match status" value="1"/>
</dbReference>
<dbReference type="InterPro" id="IPR010730">
    <property type="entry name" value="HET"/>
</dbReference>
<dbReference type="PANTHER" id="PTHR33112:SF13">
    <property type="entry name" value="HETEROKARYON INCOMPATIBILITY DOMAIN-CONTAINING PROTEIN"/>
    <property type="match status" value="1"/>
</dbReference>
<reference evidence="2 3" key="1">
    <citation type="submission" date="2016-07" db="EMBL/GenBank/DDBJ databases">
        <title>Pervasive Adenine N6-methylation of Active Genes in Fungi.</title>
        <authorList>
            <consortium name="DOE Joint Genome Institute"/>
            <person name="Mondo S.J."/>
            <person name="Dannebaum R.O."/>
            <person name="Kuo R.C."/>
            <person name="Labutti K."/>
            <person name="Haridas S."/>
            <person name="Kuo A."/>
            <person name="Salamov A."/>
            <person name="Ahrendt S.R."/>
            <person name="Lipzen A."/>
            <person name="Sullivan W."/>
            <person name="Andreopoulos W.B."/>
            <person name="Clum A."/>
            <person name="Lindquist E."/>
            <person name="Daum C."/>
            <person name="Ramamoorthy G.K."/>
            <person name="Gryganskyi A."/>
            <person name="Culley D."/>
            <person name="Magnuson J.K."/>
            <person name="James T.Y."/>
            <person name="O'Malley M.A."/>
            <person name="Stajich J.E."/>
            <person name="Spatafora J.W."/>
            <person name="Visel A."/>
            <person name="Grigoriev I.V."/>
        </authorList>
    </citation>
    <scope>NUCLEOTIDE SEQUENCE [LARGE SCALE GENOMIC DNA]</scope>
    <source>
        <strain evidence="2 3">CBS 129021</strain>
    </source>
</reference>
<dbReference type="AlphaFoldDB" id="A0A1Y2DS44"/>
<organism evidence="2 3">
    <name type="scientific">Pseudomassariella vexata</name>
    <dbReference type="NCBI Taxonomy" id="1141098"/>
    <lineage>
        <taxon>Eukaryota</taxon>
        <taxon>Fungi</taxon>
        <taxon>Dikarya</taxon>
        <taxon>Ascomycota</taxon>
        <taxon>Pezizomycotina</taxon>
        <taxon>Sordariomycetes</taxon>
        <taxon>Xylariomycetidae</taxon>
        <taxon>Amphisphaeriales</taxon>
        <taxon>Pseudomassariaceae</taxon>
        <taxon>Pseudomassariella</taxon>
    </lineage>
</organism>
<evidence type="ECO:0000259" key="1">
    <source>
        <dbReference type="Pfam" id="PF06985"/>
    </source>
</evidence>
<dbReference type="OrthoDB" id="5347061at2759"/>
<keyword evidence="3" id="KW-1185">Reference proteome</keyword>
<sequence>MRSCNTAGSRNFYNEHILWADLTQFAKTCYCCEVLLRGITGYLEKRAIELTRVSELSLKFLYASWEGDLKDCDNDVVCQLDDGSQLTIQWFTLEDENCPCPDAWDDVPMSARTSRSTESDEAFEKANGWLQDCMSSKHEFCPPPLTTKLPTRVVNVGRHDGIIKLIETNGRADKYVCLSHCWGLQQIFMTTKATIEDRQHEINPTDLSKTFMEAIEVTRRLQIDYVWIDSLCIIQDDALDWERESAQMASIYRNACLTIAGTKSSGGSGGLFTITPDFEVSGTTPSGEDYYLIFREKTDHELAVPGRQNAAQFPLMTRAWVYQERLLSPRVLHFGHYELFYECLSDELCECTGIGYLGVSDEVPLTSPKVMYASALDSELVGADERWADYAEYYLARIWRSMVVHYTSLNLTKTSDRLPALSGIARDTARERKSRYLAGLWEDSLMDDLLWVTYSCAKPRPAAWLAPSWSWVSIDHGVQYTDSVVYWDIDLWREEKEQCATFASIEHCECTSAGLDEFGQVESGSLSISGPVVLGVVERTSDDHGKFKYQVRFSKDVALPFWPDYALETSGSSQVLAGAGVVCLRMIRELDRKRDISLILQASPNTPDAFERIGILHIYAERHEVDPAPEIFSMAITQTLMVV</sequence>
<dbReference type="InParanoid" id="A0A1Y2DS44"/>
<comment type="caution">
    <text evidence="2">The sequence shown here is derived from an EMBL/GenBank/DDBJ whole genome shotgun (WGS) entry which is preliminary data.</text>
</comment>
<dbReference type="EMBL" id="MCFJ01000009">
    <property type="protein sequence ID" value="ORY62100.1"/>
    <property type="molecule type" value="Genomic_DNA"/>
</dbReference>
<feature type="domain" description="Heterokaryon incompatibility" evidence="1">
    <location>
        <begin position="175"/>
        <end position="324"/>
    </location>
</feature>
<proteinExistence type="predicted"/>
<protein>
    <submittedName>
        <fullName evidence="2">HET domain-containing protein</fullName>
    </submittedName>
</protein>